<dbReference type="Proteomes" id="UP000885664">
    <property type="component" value="Unassembled WGS sequence"/>
</dbReference>
<gene>
    <name evidence="1" type="ORF">ENO36_00315</name>
</gene>
<dbReference type="AlphaFoldDB" id="A0A7C2UJK1"/>
<comment type="caution">
    <text evidence="1">The sequence shown here is derived from an EMBL/GenBank/DDBJ whole genome shotgun (WGS) entry which is preliminary data.</text>
</comment>
<reference evidence="1" key="1">
    <citation type="journal article" date="2020" name="mSystems">
        <title>Genome- and Community-Level Interaction Insights into Carbon Utilization and Element Cycling Functions of Hydrothermarchaeota in Hydrothermal Sediment.</title>
        <authorList>
            <person name="Zhou Z."/>
            <person name="Liu Y."/>
            <person name="Xu W."/>
            <person name="Pan J."/>
            <person name="Luo Z.H."/>
            <person name="Li M."/>
        </authorList>
    </citation>
    <scope>NUCLEOTIDE SEQUENCE [LARGE SCALE GENOMIC DNA]</scope>
    <source>
        <strain evidence="1">SpSt-1259</strain>
    </source>
</reference>
<accession>A0A7C2UJK1</accession>
<protein>
    <submittedName>
        <fullName evidence="1">Uncharacterized protein</fullName>
    </submittedName>
</protein>
<evidence type="ECO:0000313" key="1">
    <source>
        <dbReference type="EMBL" id="HEU97286.1"/>
    </source>
</evidence>
<proteinExistence type="predicted"/>
<sequence>MKEAHESSSSDTLVLCEPVVALGTIFLGGKAVAHRVEIALGKGSVIASPPPLIDNYIVLEMDAWGDALKVMPNSLTESLQSELKKCQVGEKR</sequence>
<organism evidence="1">
    <name type="scientific">Fervidicoccus fontis</name>
    <dbReference type="NCBI Taxonomy" id="683846"/>
    <lineage>
        <taxon>Archaea</taxon>
        <taxon>Thermoproteota</taxon>
        <taxon>Thermoprotei</taxon>
        <taxon>Fervidicoccales</taxon>
        <taxon>Fervidicoccaceae</taxon>
        <taxon>Fervidicoccus</taxon>
    </lineage>
</organism>
<name>A0A7C2UJK1_9CREN</name>
<dbReference type="EMBL" id="DSFE01000008">
    <property type="protein sequence ID" value="HEU97286.1"/>
    <property type="molecule type" value="Genomic_DNA"/>
</dbReference>